<evidence type="ECO:0000256" key="6">
    <source>
        <dbReference type="SAM" id="Phobius"/>
    </source>
</evidence>
<feature type="domain" description="Fatty acid hydroxylase" evidence="8">
    <location>
        <begin position="85"/>
        <end position="145"/>
    </location>
</feature>
<dbReference type="InterPro" id="IPR050307">
    <property type="entry name" value="Sterol_Desaturase_Related"/>
</dbReference>
<evidence type="ECO:0000256" key="2">
    <source>
        <dbReference type="ARBA" id="ARBA00009324"/>
    </source>
</evidence>
<sequence>MHILIICMLRSLIHQLWSSYDGMLFLNHDRRLSQSGINFKQIDNERHWDNFIILQAIVASVLCLSFPTLTELPIWDTRGNICCIFLHVVLAEPLYYWVHRLSHVTAFFQRYHWLHHSSAVPHPFTAGLSSYLEHLILCVIVGIPVLGTAFIGYA</sequence>
<dbReference type="PANTHER" id="PTHR11863">
    <property type="entry name" value="STEROL DESATURASE"/>
    <property type="match status" value="1"/>
</dbReference>
<dbReference type="GO" id="GO:0016491">
    <property type="term" value="F:oxidoreductase activity"/>
    <property type="evidence" value="ECO:0007669"/>
    <property type="project" value="InterPro"/>
</dbReference>
<dbReference type="GO" id="GO:0008610">
    <property type="term" value="P:lipid biosynthetic process"/>
    <property type="evidence" value="ECO:0007669"/>
    <property type="project" value="InterPro"/>
</dbReference>
<evidence type="ECO:0000256" key="3">
    <source>
        <dbReference type="ARBA" id="ARBA00022692"/>
    </source>
</evidence>
<keyword evidence="4 6" id="KW-1133">Transmembrane helix</keyword>
<feature type="signal peptide" evidence="7">
    <location>
        <begin position="1"/>
        <end position="18"/>
    </location>
</feature>
<dbReference type="Proteomes" id="UP000077755">
    <property type="component" value="Chromosome 6"/>
</dbReference>
<protein>
    <recommendedName>
        <fullName evidence="8">Fatty acid hydroxylase domain-containing protein</fullName>
    </recommendedName>
</protein>
<keyword evidence="10" id="KW-1185">Reference proteome</keyword>
<dbReference type="AlphaFoldDB" id="A0AAF0XCG1"/>
<feature type="transmembrane region" description="Helical" evidence="6">
    <location>
        <begin position="51"/>
        <end position="69"/>
    </location>
</feature>
<gene>
    <name evidence="9" type="ORF">DCAR_0624910</name>
</gene>
<organism evidence="9 10">
    <name type="scientific">Daucus carota subsp. sativus</name>
    <name type="common">Carrot</name>
    <dbReference type="NCBI Taxonomy" id="79200"/>
    <lineage>
        <taxon>Eukaryota</taxon>
        <taxon>Viridiplantae</taxon>
        <taxon>Streptophyta</taxon>
        <taxon>Embryophyta</taxon>
        <taxon>Tracheophyta</taxon>
        <taxon>Spermatophyta</taxon>
        <taxon>Magnoliopsida</taxon>
        <taxon>eudicotyledons</taxon>
        <taxon>Gunneridae</taxon>
        <taxon>Pentapetalae</taxon>
        <taxon>asterids</taxon>
        <taxon>campanulids</taxon>
        <taxon>Apiales</taxon>
        <taxon>Apiaceae</taxon>
        <taxon>Apioideae</taxon>
        <taxon>Scandiceae</taxon>
        <taxon>Daucinae</taxon>
        <taxon>Daucus</taxon>
        <taxon>Daucus sect. Daucus</taxon>
    </lineage>
</organism>
<proteinExistence type="inferred from homology"/>
<accession>A0AAF0XCG1</accession>
<feature type="chain" id="PRO_5041949355" description="Fatty acid hydroxylase domain-containing protein" evidence="7">
    <location>
        <begin position="19"/>
        <end position="154"/>
    </location>
</feature>
<dbReference type="InterPro" id="IPR006694">
    <property type="entry name" value="Fatty_acid_hydroxylase"/>
</dbReference>
<comment type="subcellular location">
    <subcellularLocation>
        <location evidence="1">Membrane</location>
    </subcellularLocation>
</comment>
<dbReference type="GO" id="GO:0005506">
    <property type="term" value="F:iron ion binding"/>
    <property type="evidence" value="ECO:0007669"/>
    <property type="project" value="InterPro"/>
</dbReference>
<dbReference type="Pfam" id="PF04116">
    <property type="entry name" value="FA_hydroxylase"/>
    <property type="match status" value="1"/>
</dbReference>
<evidence type="ECO:0000256" key="7">
    <source>
        <dbReference type="SAM" id="SignalP"/>
    </source>
</evidence>
<evidence type="ECO:0000259" key="8">
    <source>
        <dbReference type="Pfam" id="PF04116"/>
    </source>
</evidence>
<dbReference type="EMBL" id="CP093348">
    <property type="protein sequence ID" value="WOH05493.1"/>
    <property type="molecule type" value="Genomic_DNA"/>
</dbReference>
<evidence type="ECO:0000256" key="4">
    <source>
        <dbReference type="ARBA" id="ARBA00022989"/>
    </source>
</evidence>
<evidence type="ECO:0000313" key="9">
    <source>
        <dbReference type="EMBL" id="WOH05493.1"/>
    </source>
</evidence>
<keyword evidence="3 6" id="KW-0812">Transmembrane</keyword>
<keyword evidence="5 6" id="KW-0472">Membrane</keyword>
<reference evidence="9" key="2">
    <citation type="submission" date="2022-03" db="EMBL/GenBank/DDBJ databases">
        <title>Draft title - Genomic analysis of global carrot germplasm unveils the trajectory of domestication and the origin of high carotenoid orange carrot.</title>
        <authorList>
            <person name="Iorizzo M."/>
            <person name="Ellison S."/>
            <person name="Senalik D."/>
            <person name="Macko-Podgorni A."/>
            <person name="Grzebelus D."/>
            <person name="Bostan H."/>
            <person name="Rolling W."/>
            <person name="Curaba J."/>
            <person name="Simon P."/>
        </authorList>
    </citation>
    <scope>NUCLEOTIDE SEQUENCE</scope>
    <source>
        <tissue evidence="9">Leaf</tissue>
    </source>
</reference>
<name>A0AAF0XCG1_DAUCS</name>
<evidence type="ECO:0000256" key="1">
    <source>
        <dbReference type="ARBA" id="ARBA00004370"/>
    </source>
</evidence>
<evidence type="ECO:0000313" key="10">
    <source>
        <dbReference type="Proteomes" id="UP000077755"/>
    </source>
</evidence>
<comment type="similarity">
    <text evidence="2">Belongs to the sterol desaturase family.</text>
</comment>
<evidence type="ECO:0000256" key="5">
    <source>
        <dbReference type="ARBA" id="ARBA00023136"/>
    </source>
</evidence>
<dbReference type="GO" id="GO:0016020">
    <property type="term" value="C:membrane"/>
    <property type="evidence" value="ECO:0007669"/>
    <property type="project" value="UniProtKB-SubCell"/>
</dbReference>
<keyword evidence="7" id="KW-0732">Signal</keyword>
<reference evidence="9" key="1">
    <citation type="journal article" date="2016" name="Nat. Genet.">
        <title>A high-quality carrot genome assembly provides new insights into carotenoid accumulation and asterid genome evolution.</title>
        <authorList>
            <person name="Iorizzo M."/>
            <person name="Ellison S."/>
            <person name="Senalik D."/>
            <person name="Zeng P."/>
            <person name="Satapoomin P."/>
            <person name="Huang J."/>
            <person name="Bowman M."/>
            <person name="Iovene M."/>
            <person name="Sanseverino W."/>
            <person name="Cavagnaro P."/>
            <person name="Yildiz M."/>
            <person name="Macko-Podgorni A."/>
            <person name="Moranska E."/>
            <person name="Grzebelus E."/>
            <person name="Grzebelus D."/>
            <person name="Ashrafi H."/>
            <person name="Zheng Z."/>
            <person name="Cheng S."/>
            <person name="Spooner D."/>
            <person name="Van Deynze A."/>
            <person name="Simon P."/>
        </authorList>
    </citation>
    <scope>NUCLEOTIDE SEQUENCE</scope>
    <source>
        <tissue evidence="9">Leaf</tissue>
    </source>
</reference>
<feature type="transmembrane region" description="Helical" evidence="6">
    <location>
        <begin position="131"/>
        <end position="153"/>
    </location>
</feature>